<reference evidence="1 2" key="1">
    <citation type="submission" date="2014-05" db="EMBL/GenBank/DDBJ databases">
        <authorList>
            <person name="Aslett A.Martin."/>
            <person name="De Silva Nishadi"/>
        </authorList>
    </citation>
    <scope>NUCLEOTIDE SEQUENCE [LARGE SCALE GENOMIC DNA]</scope>
</reference>
<dbReference type="EMBL" id="CCEH01000021">
    <property type="protein sequence ID" value="CDR28965.1"/>
    <property type="molecule type" value="Genomic_DNA"/>
</dbReference>
<evidence type="ECO:0000313" key="2">
    <source>
        <dbReference type="Proteomes" id="UP000044616"/>
    </source>
</evidence>
<dbReference type="Proteomes" id="UP000044616">
    <property type="component" value="Unassembled WGS sequence"/>
</dbReference>
<accession>A0A077UK87</accession>
<dbReference type="RefSeq" id="WP_047531680.1">
    <property type="nucleotide sequence ID" value="NZ_CCEH01000021.1"/>
</dbReference>
<dbReference type="AlphaFoldDB" id="A0A077UK87"/>
<evidence type="ECO:0000313" key="1">
    <source>
        <dbReference type="EMBL" id="CDR28965.1"/>
    </source>
</evidence>
<sequence>MTRLSLKPFKNKRVIVSGRIQRVLYKNYLDRHSTFKPNVRILLKDVVVAGVSIDHLWLYETNKYYALAMELIYRRVKFSAHVVPYYKINRSNNLFVQDYGIKRKSKLISEETYNQNNQGKVSIYEKLPNIDFKIEDFYSKEN</sequence>
<protein>
    <submittedName>
        <fullName evidence="1">Uncharacterized protein</fullName>
    </submittedName>
</protein>
<proteinExistence type="predicted"/>
<name>A0A077UK87_9STAP</name>
<organism evidence="1 2">
    <name type="scientific">Staphylococcus schweitzeri</name>
    <dbReference type="NCBI Taxonomy" id="1654388"/>
    <lineage>
        <taxon>Bacteria</taxon>
        <taxon>Bacillati</taxon>
        <taxon>Bacillota</taxon>
        <taxon>Bacilli</taxon>
        <taxon>Bacillales</taxon>
        <taxon>Staphylococcaceae</taxon>
        <taxon>Staphylococcus</taxon>
    </lineage>
</organism>
<gene>
    <name evidence="1" type="ORF">ERS140147_02154</name>
</gene>